<evidence type="ECO:0000259" key="15">
    <source>
        <dbReference type="Pfam" id="PF01225"/>
    </source>
</evidence>
<evidence type="ECO:0000256" key="12">
    <source>
        <dbReference type="ARBA" id="ARBA00081560"/>
    </source>
</evidence>
<keyword evidence="13" id="KW-0460">Magnesium</keyword>
<accession>A0A285JMY8</accession>
<evidence type="ECO:0000256" key="8">
    <source>
        <dbReference type="ARBA" id="ARBA00066633"/>
    </source>
</evidence>
<keyword evidence="6 13" id="KW-0961">Cell wall biogenesis/degradation</keyword>
<dbReference type="NCBIfam" id="NF001126">
    <property type="entry name" value="PRK00139.1-4"/>
    <property type="match status" value="1"/>
</dbReference>
<feature type="domain" description="Mur ligase C-terminal" evidence="16">
    <location>
        <begin position="336"/>
        <end position="465"/>
    </location>
</feature>
<dbReference type="InterPro" id="IPR013221">
    <property type="entry name" value="Mur_ligase_cen"/>
</dbReference>
<dbReference type="InterPro" id="IPR036565">
    <property type="entry name" value="Mur-like_cat_sf"/>
</dbReference>
<evidence type="ECO:0000256" key="11">
    <source>
        <dbReference type="ARBA" id="ARBA00076158"/>
    </source>
</evidence>
<keyword evidence="19" id="KW-1185">Reference proteome</keyword>
<feature type="short sequence motif" description="Meso-diaminopimelate recognition motif" evidence="13">
    <location>
        <begin position="409"/>
        <end position="412"/>
    </location>
</feature>
<dbReference type="Proteomes" id="UP000219353">
    <property type="component" value="Unassembled WGS sequence"/>
</dbReference>
<dbReference type="GO" id="GO:0008765">
    <property type="term" value="F:UDP-N-acetylmuramoylalanyl-D-glutamate-2,6-diaminopimelate ligase activity"/>
    <property type="evidence" value="ECO:0007669"/>
    <property type="project" value="UniProtKB-UniRule"/>
</dbReference>
<keyword evidence="5 13" id="KW-0131">Cell cycle</keyword>
<dbReference type="UniPathway" id="UPA00219"/>
<evidence type="ECO:0000256" key="9">
    <source>
        <dbReference type="ARBA" id="ARBA00072883"/>
    </source>
</evidence>
<evidence type="ECO:0000256" key="5">
    <source>
        <dbReference type="ARBA" id="ARBA00023306"/>
    </source>
</evidence>
<name>A0A285JMY8_9GAMM</name>
<dbReference type="GO" id="GO:0000287">
    <property type="term" value="F:magnesium ion binding"/>
    <property type="evidence" value="ECO:0007669"/>
    <property type="project" value="UniProtKB-UniRule"/>
</dbReference>
<gene>
    <name evidence="13" type="primary">murE</name>
    <name evidence="18" type="ORF">SAMN06297280_0134</name>
</gene>
<dbReference type="GO" id="GO:0005737">
    <property type="term" value="C:cytoplasm"/>
    <property type="evidence" value="ECO:0007669"/>
    <property type="project" value="UniProtKB-SubCell"/>
</dbReference>
<dbReference type="Gene3D" id="3.90.190.20">
    <property type="entry name" value="Mur ligase, C-terminal domain"/>
    <property type="match status" value="1"/>
</dbReference>
<dbReference type="GO" id="GO:0051301">
    <property type="term" value="P:cell division"/>
    <property type="evidence" value="ECO:0007669"/>
    <property type="project" value="UniProtKB-KW"/>
</dbReference>
<dbReference type="PANTHER" id="PTHR23135:SF4">
    <property type="entry name" value="UDP-N-ACETYLMURAMOYL-L-ALANYL-D-GLUTAMATE--2,6-DIAMINOPIMELATE LIGASE MURE HOMOLOG, CHLOROPLASTIC"/>
    <property type="match status" value="1"/>
</dbReference>
<evidence type="ECO:0000313" key="18">
    <source>
        <dbReference type="EMBL" id="SNY60686.1"/>
    </source>
</evidence>
<dbReference type="Pfam" id="PF08245">
    <property type="entry name" value="Mur_ligase_M"/>
    <property type="match status" value="1"/>
</dbReference>
<keyword evidence="13" id="KW-0547">Nucleotide-binding</keyword>
<dbReference type="RefSeq" id="WP_097113033.1">
    <property type="nucleotide sequence ID" value="NZ_OBEB01000011.1"/>
</dbReference>
<dbReference type="Gene3D" id="3.40.1190.10">
    <property type="entry name" value="Mur-like, catalytic domain"/>
    <property type="match status" value="1"/>
</dbReference>
<comment type="similarity">
    <text evidence="1 13">Belongs to the MurCDEF family. MurE subfamily.</text>
</comment>
<dbReference type="InterPro" id="IPR035911">
    <property type="entry name" value="MurE/MurF_N"/>
</dbReference>
<feature type="binding site" evidence="13">
    <location>
        <position position="181"/>
    </location>
    <ligand>
        <name>UDP-N-acetyl-alpha-D-muramoyl-L-alanyl-D-glutamate</name>
        <dbReference type="ChEBI" id="CHEBI:83900"/>
    </ligand>
</feature>
<feature type="binding site" evidence="13">
    <location>
        <begin position="154"/>
        <end position="155"/>
    </location>
    <ligand>
        <name>UDP-N-acetyl-alpha-D-muramoyl-L-alanyl-D-glutamate</name>
        <dbReference type="ChEBI" id="CHEBI:83900"/>
    </ligand>
</feature>
<proteinExistence type="inferred from homology"/>
<dbReference type="NCBIfam" id="NF001124">
    <property type="entry name" value="PRK00139.1-2"/>
    <property type="match status" value="1"/>
</dbReference>
<dbReference type="Gene3D" id="3.40.1390.10">
    <property type="entry name" value="MurE/MurF, N-terminal domain"/>
    <property type="match status" value="1"/>
</dbReference>
<keyword evidence="4 13" id="KW-0573">Peptidoglycan synthesis</keyword>
<dbReference type="GO" id="GO:0008360">
    <property type="term" value="P:regulation of cell shape"/>
    <property type="evidence" value="ECO:0007669"/>
    <property type="project" value="UniProtKB-KW"/>
</dbReference>
<comment type="pathway">
    <text evidence="13 14">Cell wall biogenesis; peptidoglycan biosynthesis.</text>
</comment>
<feature type="binding site" evidence="13">
    <location>
        <position position="189"/>
    </location>
    <ligand>
        <name>UDP-N-acetyl-alpha-D-muramoyl-L-alanyl-D-glutamate</name>
        <dbReference type="ChEBI" id="CHEBI:83900"/>
    </ligand>
</feature>
<dbReference type="GO" id="GO:0071555">
    <property type="term" value="P:cell wall organization"/>
    <property type="evidence" value="ECO:0007669"/>
    <property type="project" value="UniProtKB-KW"/>
</dbReference>
<keyword evidence="13 18" id="KW-0436">Ligase</keyword>
<feature type="binding site" evidence="13">
    <location>
        <position position="467"/>
    </location>
    <ligand>
        <name>meso-2,6-diaminopimelate</name>
        <dbReference type="ChEBI" id="CHEBI:57791"/>
    </ligand>
</feature>
<dbReference type="AlphaFoldDB" id="A0A285JMY8"/>
<evidence type="ECO:0000259" key="16">
    <source>
        <dbReference type="Pfam" id="PF02875"/>
    </source>
</evidence>
<comment type="subcellular location">
    <subcellularLocation>
        <location evidence="13 14">Cytoplasm</location>
    </subcellularLocation>
</comment>
<feature type="domain" description="Mur ligase N-terminal catalytic" evidence="15">
    <location>
        <begin position="24"/>
        <end position="98"/>
    </location>
</feature>
<feature type="binding site" evidence="13">
    <location>
        <position position="29"/>
    </location>
    <ligand>
        <name>UDP-N-acetyl-alpha-D-muramoyl-L-alanyl-D-glutamate</name>
        <dbReference type="ChEBI" id="CHEBI:83900"/>
    </ligand>
</feature>
<comment type="function">
    <text evidence="13">Catalyzes the addition of meso-diaminopimelic acid to the nucleotide precursor UDP-N-acetylmuramoyl-L-alanyl-D-glutamate (UMAG) in the biosynthesis of bacterial cell-wall peptidoglycan.</text>
</comment>
<organism evidence="18 19">
    <name type="scientific">Arsukibacterium tuosuense</name>
    <dbReference type="NCBI Taxonomy" id="1323745"/>
    <lineage>
        <taxon>Bacteria</taxon>
        <taxon>Pseudomonadati</taxon>
        <taxon>Pseudomonadota</taxon>
        <taxon>Gammaproteobacteria</taxon>
        <taxon>Chromatiales</taxon>
        <taxon>Chromatiaceae</taxon>
        <taxon>Arsukibacterium</taxon>
    </lineage>
</organism>
<evidence type="ECO:0000313" key="19">
    <source>
        <dbReference type="Proteomes" id="UP000219353"/>
    </source>
</evidence>
<evidence type="ECO:0000256" key="2">
    <source>
        <dbReference type="ARBA" id="ARBA00022618"/>
    </source>
</evidence>
<keyword evidence="13" id="KW-0067">ATP-binding</keyword>
<dbReference type="EC" id="6.3.2.13" evidence="8 13"/>
<keyword evidence="3 13" id="KW-0133">Cell shape</keyword>
<evidence type="ECO:0000256" key="4">
    <source>
        <dbReference type="ARBA" id="ARBA00022984"/>
    </source>
</evidence>
<evidence type="ECO:0000256" key="10">
    <source>
        <dbReference type="ARBA" id="ARBA00075482"/>
    </source>
</evidence>
<reference evidence="19" key="1">
    <citation type="submission" date="2017-09" db="EMBL/GenBank/DDBJ databases">
        <authorList>
            <person name="Varghese N."/>
            <person name="Submissions S."/>
        </authorList>
    </citation>
    <scope>NUCLEOTIDE SEQUENCE [LARGE SCALE GENOMIC DNA]</scope>
    <source>
        <strain evidence="19">CGMCC 1.12461</strain>
    </source>
</reference>
<feature type="binding site" evidence="13">
    <location>
        <begin position="112"/>
        <end position="118"/>
    </location>
    <ligand>
        <name>ATP</name>
        <dbReference type="ChEBI" id="CHEBI:30616"/>
    </ligand>
</feature>
<evidence type="ECO:0000256" key="14">
    <source>
        <dbReference type="RuleBase" id="RU004135"/>
    </source>
</evidence>
<feature type="binding site" evidence="13">
    <location>
        <position position="385"/>
    </location>
    <ligand>
        <name>meso-2,6-diaminopimelate</name>
        <dbReference type="ChEBI" id="CHEBI:57791"/>
    </ligand>
</feature>
<keyword evidence="13" id="KW-0963">Cytoplasm</keyword>
<dbReference type="InterPro" id="IPR004101">
    <property type="entry name" value="Mur_ligase_C"/>
</dbReference>
<feature type="binding site" evidence="13">
    <location>
        <position position="187"/>
    </location>
    <ligand>
        <name>UDP-N-acetyl-alpha-D-muramoyl-L-alanyl-D-glutamate</name>
        <dbReference type="ChEBI" id="CHEBI:83900"/>
    </ligand>
</feature>
<evidence type="ECO:0000256" key="6">
    <source>
        <dbReference type="ARBA" id="ARBA00023316"/>
    </source>
</evidence>
<dbReference type="InterPro" id="IPR005761">
    <property type="entry name" value="UDP-N-AcMur-Glu-dNH2Pim_ligase"/>
</dbReference>
<dbReference type="SUPFAM" id="SSF53244">
    <property type="entry name" value="MurD-like peptide ligases, peptide-binding domain"/>
    <property type="match status" value="1"/>
</dbReference>
<feature type="modified residue" description="N6-carboxylysine" evidence="13">
    <location>
        <position position="221"/>
    </location>
</feature>
<sequence>MSTNQLHLWLPELATQVADRPLRHLQLDSRQVTAGDVFVALPGTREHGNKYIDQALAQGAALVLTDSIDAEHPHAQDKSIVVLPDLVAQMPQLAARFYQLPQQQLQLVGVTGTNGKSSTSCFINQLAEQCDTPAAVIGTLGYGHWQQLTPLLNTTPHYIEVQRILAEFVEQQRQLVAMEVSSHALVQQRVAGLQFQVAVFTNLSRDHLDYHGSMAEYGQAKSLLFQPDISRCAVLNVSDPLGKSLAIRNDIPVWAYGKAEDCQAYARFLGYHQLTATEQGFQCLLSSQAGEHKLHLPLLGEFNIQNALAAISSLLALGYDLTELLHAASSLQPLAGRMEQFPFSHGVTVVVDYAHTPDALKQALQALRQHCGGRLWCVFGCGGDRDKGKRPLMGQLAQQYADHCIVTSDNPRSEAPLQICQDIAAGMQDADFYDNYRIEPNRQLAIKLALASAQRGDVILLAGKGHETTQIIGHEQQHYDERAYVRQLMSEMAL</sequence>
<evidence type="ECO:0000259" key="17">
    <source>
        <dbReference type="Pfam" id="PF08245"/>
    </source>
</evidence>
<comment type="caution">
    <text evidence="13">Lacks conserved residue(s) required for the propagation of feature annotation.</text>
</comment>
<feature type="binding site" evidence="13">
    <location>
        <position position="27"/>
    </location>
    <ligand>
        <name>UDP-N-acetyl-alpha-D-muramoyl-L-alanyl-D-glutamate</name>
        <dbReference type="ChEBI" id="CHEBI:83900"/>
    </ligand>
</feature>
<dbReference type="FunFam" id="3.90.190.20:FF:000006">
    <property type="entry name" value="UDP-N-acetylmuramoyl-L-alanyl-D-glutamate--2,6-diaminopimelate ligase"/>
    <property type="match status" value="1"/>
</dbReference>
<protein>
    <recommendedName>
        <fullName evidence="9 13">UDP-N-acetylmuramoyl-L-alanyl-D-glutamate--2,6-diaminopimelate ligase</fullName>
        <ecNumber evidence="8 13">6.3.2.13</ecNumber>
    </recommendedName>
    <alternativeName>
        <fullName evidence="10 13">Meso-A2pm-adding enzyme</fullName>
    </alternativeName>
    <alternativeName>
        <fullName evidence="11 13">Meso-diaminopimelate-adding enzyme</fullName>
    </alternativeName>
    <alternativeName>
        <fullName evidence="12 13">UDP-MurNAc-L-Ala-D-Glu:meso-diaminopimelate ligase</fullName>
    </alternativeName>
    <alternativeName>
        <fullName evidence="13">UDP-MurNAc-tripeptide synthetase</fullName>
    </alternativeName>
    <alternativeName>
        <fullName evidence="13">UDP-N-acetylmuramyl-tripeptide synthetase</fullName>
    </alternativeName>
</protein>
<dbReference type="Pfam" id="PF02875">
    <property type="entry name" value="Mur_ligase_C"/>
    <property type="match status" value="1"/>
</dbReference>
<feature type="domain" description="Mur ligase central" evidence="17">
    <location>
        <begin position="110"/>
        <end position="312"/>
    </location>
</feature>
<dbReference type="NCBIfam" id="TIGR01085">
    <property type="entry name" value="murE"/>
    <property type="match status" value="1"/>
</dbReference>
<comment type="catalytic activity">
    <reaction evidence="7 13">
        <text>UDP-N-acetyl-alpha-D-muramoyl-L-alanyl-D-glutamate + meso-2,6-diaminopimelate + ATP = UDP-N-acetyl-alpha-D-muramoyl-L-alanyl-gamma-D-glutamyl-meso-2,6-diaminopimelate + ADP + phosphate + H(+)</text>
        <dbReference type="Rhea" id="RHEA:23676"/>
        <dbReference type="ChEBI" id="CHEBI:15378"/>
        <dbReference type="ChEBI" id="CHEBI:30616"/>
        <dbReference type="ChEBI" id="CHEBI:43474"/>
        <dbReference type="ChEBI" id="CHEBI:57791"/>
        <dbReference type="ChEBI" id="CHEBI:83900"/>
        <dbReference type="ChEBI" id="CHEBI:83905"/>
        <dbReference type="ChEBI" id="CHEBI:456216"/>
        <dbReference type="EC" id="6.3.2.13"/>
    </reaction>
</comment>
<evidence type="ECO:0000256" key="3">
    <source>
        <dbReference type="ARBA" id="ARBA00022960"/>
    </source>
</evidence>
<dbReference type="InterPro" id="IPR000713">
    <property type="entry name" value="Mur_ligase_N"/>
</dbReference>
<evidence type="ECO:0000256" key="7">
    <source>
        <dbReference type="ARBA" id="ARBA00050251"/>
    </source>
</evidence>
<evidence type="ECO:0000256" key="1">
    <source>
        <dbReference type="ARBA" id="ARBA00005898"/>
    </source>
</evidence>
<dbReference type="SUPFAM" id="SSF53623">
    <property type="entry name" value="MurD-like peptide ligases, catalytic domain"/>
    <property type="match status" value="1"/>
</dbReference>
<dbReference type="GO" id="GO:0009252">
    <property type="term" value="P:peptidoglycan biosynthetic process"/>
    <property type="evidence" value="ECO:0007669"/>
    <property type="project" value="UniProtKB-UniRule"/>
</dbReference>
<comment type="PTM">
    <text evidence="13">Carboxylation is probably crucial for Mg(2+) binding and, consequently, for the gamma-phosphate positioning of ATP.</text>
</comment>
<dbReference type="Pfam" id="PF01225">
    <property type="entry name" value="Mur_ligase"/>
    <property type="match status" value="1"/>
</dbReference>
<dbReference type="EMBL" id="OBEB01000011">
    <property type="protein sequence ID" value="SNY60686.1"/>
    <property type="molecule type" value="Genomic_DNA"/>
</dbReference>
<comment type="cofactor">
    <cofactor evidence="13">
        <name>Mg(2+)</name>
        <dbReference type="ChEBI" id="CHEBI:18420"/>
    </cofactor>
</comment>
<dbReference type="InterPro" id="IPR036615">
    <property type="entry name" value="Mur_ligase_C_dom_sf"/>
</dbReference>
<keyword evidence="2 13" id="KW-0132">Cell division</keyword>
<dbReference type="OrthoDB" id="9800958at2"/>
<dbReference type="GO" id="GO:0005524">
    <property type="term" value="F:ATP binding"/>
    <property type="evidence" value="ECO:0007669"/>
    <property type="project" value="UniProtKB-UniRule"/>
</dbReference>
<dbReference type="HAMAP" id="MF_00208">
    <property type="entry name" value="MurE"/>
    <property type="match status" value="1"/>
</dbReference>
<dbReference type="SUPFAM" id="SSF63418">
    <property type="entry name" value="MurE/MurF N-terminal domain"/>
    <property type="match status" value="1"/>
</dbReference>
<feature type="binding site" evidence="13">
    <location>
        <position position="153"/>
    </location>
    <ligand>
        <name>UDP-N-acetyl-alpha-D-muramoyl-L-alanyl-D-glutamate</name>
        <dbReference type="ChEBI" id="CHEBI:83900"/>
    </ligand>
</feature>
<dbReference type="PANTHER" id="PTHR23135">
    <property type="entry name" value="MUR LIGASE FAMILY MEMBER"/>
    <property type="match status" value="1"/>
</dbReference>
<feature type="binding site" evidence="13">
    <location>
        <begin position="409"/>
        <end position="412"/>
    </location>
    <ligand>
        <name>meso-2,6-diaminopimelate</name>
        <dbReference type="ChEBI" id="CHEBI:57791"/>
    </ligand>
</feature>
<feature type="binding site" evidence="13">
    <location>
        <position position="463"/>
    </location>
    <ligand>
        <name>meso-2,6-diaminopimelate</name>
        <dbReference type="ChEBI" id="CHEBI:57791"/>
    </ligand>
</feature>
<evidence type="ECO:0000256" key="13">
    <source>
        <dbReference type="HAMAP-Rule" id="MF_00208"/>
    </source>
</evidence>